<proteinExistence type="predicted"/>
<evidence type="ECO:0000313" key="3">
    <source>
        <dbReference type="Proteomes" id="UP001566132"/>
    </source>
</evidence>
<comment type="caution">
    <text evidence="2">The sequence shown here is derived from an EMBL/GenBank/DDBJ whole genome shotgun (WGS) entry which is preliminary data.</text>
</comment>
<dbReference type="AlphaFoldDB" id="A0ABD1E0L4"/>
<evidence type="ECO:0000256" key="1">
    <source>
        <dbReference type="SAM" id="Coils"/>
    </source>
</evidence>
<keyword evidence="3" id="KW-1185">Reference proteome</keyword>
<feature type="coiled-coil region" evidence="1">
    <location>
        <begin position="96"/>
        <end position="137"/>
    </location>
</feature>
<organism evidence="2 3">
    <name type="scientific">Hypothenemus hampei</name>
    <name type="common">Coffee berry borer</name>
    <dbReference type="NCBI Taxonomy" id="57062"/>
    <lineage>
        <taxon>Eukaryota</taxon>
        <taxon>Metazoa</taxon>
        <taxon>Ecdysozoa</taxon>
        <taxon>Arthropoda</taxon>
        <taxon>Hexapoda</taxon>
        <taxon>Insecta</taxon>
        <taxon>Pterygota</taxon>
        <taxon>Neoptera</taxon>
        <taxon>Endopterygota</taxon>
        <taxon>Coleoptera</taxon>
        <taxon>Polyphaga</taxon>
        <taxon>Cucujiformia</taxon>
        <taxon>Curculionidae</taxon>
        <taxon>Scolytinae</taxon>
        <taxon>Hypothenemus</taxon>
    </lineage>
</organism>
<protein>
    <submittedName>
        <fullName evidence="2">Uncharacterized protein</fullName>
    </submittedName>
</protein>
<gene>
    <name evidence="2" type="ORF">ABEB36_015073</name>
</gene>
<name>A0ABD1E0L4_HYPHA</name>
<evidence type="ECO:0000313" key="2">
    <source>
        <dbReference type="EMBL" id="KAL1488115.1"/>
    </source>
</evidence>
<sequence>MKKCFTRKRESQSAEKGKILRDNFAKKFFETSQEPILNEKKSHDVNSMFASEDGCENEIVFEVSFVNLFTGKEKLTSTLENQFYSRMKHKTTLEYLEKKNAQKIKLRMQELDLEEKRQKFEKAKLQLETDKLEFEKEKFYLEKEERKSMTQLFQNQQLLINELRKKIKLSPLCET</sequence>
<dbReference type="EMBL" id="JBDJPC010000015">
    <property type="protein sequence ID" value="KAL1488115.1"/>
    <property type="molecule type" value="Genomic_DNA"/>
</dbReference>
<reference evidence="2 3" key="1">
    <citation type="submission" date="2024-05" db="EMBL/GenBank/DDBJ databases">
        <title>Genetic variation in Jamaican populations of the coffee berry borer (Hypothenemus hampei).</title>
        <authorList>
            <person name="Errbii M."/>
            <person name="Myrie A."/>
        </authorList>
    </citation>
    <scope>NUCLEOTIDE SEQUENCE [LARGE SCALE GENOMIC DNA]</scope>
    <source>
        <strain evidence="2">JA-Hopewell-2020-01-JO</strain>
        <tissue evidence="2">Whole body</tissue>
    </source>
</reference>
<dbReference type="Proteomes" id="UP001566132">
    <property type="component" value="Unassembled WGS sequence"/>
</dbReference>
<accession>A0ABD1E0L4</accession>
<keyword evidence="1" id="KW-0175">Coiled coil</keyword>